<evidence type="ECO:0000256" key="2">
    <source>
        <dbReference type="ARBA" id="ARBA00004324"/>
    </source>
</evidence>
<proteinExistence type="predicted"/>
<organism evidence="12 13">
    <name type="scientific">Clytia hemisphaerica</name>
    <dbReference type="NCBI Taxonomy" id="252671"/>
    <lineage>
        <taxon>Eukaryota</taxon>
        <taxon>Metazoa</taxon>
        <taxon>Cnidaria</taxon>
        <taxon>Hydrozoa</taxon>
        <taxon>Hydroidolina</taxon>
        <taxon>Leptothecata</taxon>
        <taxon>Obeliida</taxon>
        <taxon>Clytiidae</taxon>
        <taxon>Clytia</taxon>
    </lineage>
</organism>
<dbReference type="AlphaFoldDB" id="A0A7M5VA20"/>
<feature type="compositionally biased region" description="Pro residues" evidence="11">
    <location>
        <begin position="115"/>
        <end position="134"/>
    </location>
</feature>
<evidence type="ECO:0000256" key="11">
    <source>
        <dbReference type="SAM" id="MobiDB-lite"/>
    </source>
</evidence>
<dbReference type="InterPro" id="IPR022730">
    <property type="entry name" value="DAZ_assoc-2"/>
</dbReference>
<keyword evidence="4" id="KW-0963">Cytoplasm</keyword>
<evidence type="ECO:0000256" key="6">
    <source>
        <dbReference type="ARBA" id="ARBA00022843"/>
    </source>
</evidence>
<evidence type="ECO:0000256" key="5">
    <source>
        <dbReference type="ARBA" id="ARBA00022553"/>
    </source>
</evidence>
<keyword evidence="13" id="KW-1185">Reference proteome</keyword>
<evidence type="ECO:0000256" key="10">
    <source>
        <dbReference type="ARBA" id="ARBA00045449"/>
    </source>
</evidence>
<reference evidence="12" key="1">
    <citation type="submission" date="2021-01" db="UniProtKB">
        <authorList>
            <consortium name="EnsemblMetazoa"/>
        </authorList>
    </citation>
    <scope>IDENTIFICATION</scope>
</reference>
<keyword evidence="7" id="KW-0539">Nucleus</keyword>
<comment type="function">
    <text evidence="10">In unstressed cells, promotes SIAH1-mediated polyubiquitination and degradation of the serine/threonine-protein kinase HIPK2, probably by acting as a loading factor that potentiates complex formation between HIPK2 and ubiquitin ligase SIAH1. In response to DNA damage, localizes to the nucleus following phosphorylation by HIPK2 and modulates the expression of a subset of TP53/p53 target genes by binding to TP53 at target gene promoters. This limits the expression of a number of cell death-mediating TP53 target genes, reducing DNA damage-induced cell death. Enhances the binding of transcription factor TCF7L2/TCF4, a Wnt signaling pathway effector, to the promoters of target genes. Plays a role in stress granule formation.</text>
</comment>
<keyword evidence="5" id="KW-0597">Phosphoprotein</keyword>
<dbReference type="EnsemblMetazoa" id="CLYHEMT006443.1">
    <property type="protein sequence ID" value="CLYHEMP006443.1"/>
    <property type="gene ID" value="CLYHEMG006443"/>
</dbReference>
<evidence type="ECO:0000256" key="4">
    <source>
        <dbReference type="ARBA" id="ARBA00022490"/>
    </source>
</evidence>
<evidence type="ECO:0000313" key="12">
    <source>
        <dbReference type="EnsemblMetazoa" id="CLYHEMP006443.1"/>
    </source>
</evidence>
<dbReference type="Proteomes" id="UP000594262">
    <property type="component" value="Unplaced"/>
</dbReference>
<sequence length="236" mass="25051">MGGQLEFTFLRLDIKILSATFWMSSISRVSHHHQQKITEVIFKSKARKNKKTTHLEQAIKITIMSGKKSPYPTQQNSPYPTQPQQGAYPTHAPPPAGYPPQGGYPAQPPVGGAYPPQPQGAAPPPYSGPPPAYAPPTYIQPNGPYQAYPGAQPYPVHGAQPGAYPPRGPVPAAAAAGSYDAAARFGAGASYNIPPPPPGCAPNAAQAAQQQGHNVVMNQQKSDFWNGTGHGGYTFY</sequence>
<dbReference type="Pfam" id="PF11029">
    <property type="entry name" value="DAZAP2"/>
    <property type="match status" value="1"/>
</dbReference>
<evidence type="ECO:0000256" key="3">
    <source>
        <dbReference type="ARBA" id="ARBA00014066"/>
    </source>
</evidence>
<dbReference type="PANTHER" id="PTHR31638">
    <property type="entry name" value="DAZ-ASSOCIATED PROTEIN 2"/>
    <property type="match status" value="1"/>
</dbReference>
<accession>A0A7M5VA20</accession>
<feature type="compositionally biased region" description="Low complexity" evidence="11">
    <location>
        <begin position="99"/>
        <end position="114"/>
    </location>
</feature>
<feature type="region of interest" description="Disordered" evidence="11">
    <location>
        <begin position="63"/>
        <end position="165"/>
    </location>
</feature>
<protein>
    <recommendedName>
        <fullName evidence="3">DAZ-associated protein 2</fullName>
    </recommendedName>
    <alternativeName>
        <fullName evidence="8">Deleted in azoospermia-associated protein 2</fullName>
    </alternativeName>
    <alternativeName>
        <fullName evidence="9">Proline-rich transcript in brain protein</fullName>
    </alternativeName>
</protein>
<keyword evidence="6" id="KW-0832">Ubl conjugation</keyword>
<feature type="compositionally biased region" description="Polar residues" evidence="11">
    <location>
        <begin position="71"/>
        <end position="85"/>
    </location>
</feature>
<dbReference type="PANTHER" id="PTHR31638:SF3">
    <property type="entry name" value="DAZ-ASSOCIATED PROTEIN 2"/>
    <property type="match status" value="1"/>
</dbReference>
<feature type="compositionally biased region" description="Low complexity" evidence="11">
    <location>
        <begin position="143"/>
        <end position="155"/>
    </location>
</feature>
<evidence type="ECO:0000256" key="9">
    <source>
        <dbReference type="ARBA" id="ARBA00034352"/>
    </source>
</evidence>
<dbReference type="GO" id="GO:0016607">
    <property type="term" value="C:nuclear speck"/>
    <property type="evidence" value="ECO:0007669"/>
    <property type="project" value="UniProtKB-SubCell"/>
</dbReference>
<evidence type="ECO:0000256" key="7">
    <source>
        <dbReference type="ARBA" id="ARBA00023242"/>
    </source>
</evidence>
<evidence type="ECO:0000256" key="1">
    <source>
        <dbReference type="ARBA" id="ARBA00004210"/>
    </source>
</evidence>
<evidence type="ECO:0000256" key="8">
    <source>
        <dbReference type="ARBA" id="ARBA00032174"/>
    </source>
</evidence>
<dbReference type="GO" id="GO:0010494">
    <property type="term" value="C:cytoplasmic stress granule"/>
    <property type="evidence" value="ECO:0007669"/>
    <property type="project" value="UniProtKB-SubCell"/>
</dbReference>
<comment type="subcellular location">
    <subcellularLocation>
        <location evidence="1">Cytoplasm</location>
        <location evidence="1">Stress granule</location>
    </subcellularLocation>
    <subcellularLocation>
        <location evidence="2">Nucleus speckle</location>
    </subcellularLocation>
</comment>
<name>A0A7M5VA20_9CNID</name>
<evidence type="ECO:0000313" key="13">
    <source>
        <dbReference type="Proteomes" id="UP000594262"/>
    </source>
</evidence>